<protein>
    <recommendedName>
        <fullName evidence="4">DET1- and DDB1-associated protein 1</fullName>
    </recommendedName>
</protein>
<dbReference type="EMBL" id="BLXT01001485">
    <property type="protein sequence ID" value="GFN86025.1"/>
    <property type="molecule type" value="Genomic_DNA"/>
</dbReference>
<organism evidence="2 3">
    <name type="scientific">Plakobranchus ocellatus</name>
    <dbReference type="NCBI Taxonomy" id="259542"/>
    <lineage>
        <taxon>Eukaryota</taxon>
        <taxon>Metazoa</taxon>
        <taxon>Spiralia</taxon>
        <taxon>Lophotrochozoa</taxon>
        <taxon>Mollusca</taxon>
        <taxon>Gastropoda</taxon>
        <taxon>Heterobranchia</taxon>
        <taxon>Euthyneura</taxon>
        <taxon>Panpulmonata</taxon>
        <taxon>Sacoglossa</taxon>
        <taxon>Placobranchoidea</taxon>
        <taxon>Plakobranchidae</taxon>
        <taxon>Plakobranchus</taxon>
    </lineage>
</organism>
<evidence type="ECO:0000256" key="1">
    <source>
        <dbReference type="SAM" id="MobiDB-lite"/>
    </source>
</evidence>
<evidence type="ECO:0000313" key="3">
    <source>
        <dbReference type="Proteomes" id="UP000735302"/>
    </source>
</evidence>
<evidence type="ECO:0008006" key="4">
    <source>
        <dbReference type="Google" id="ProtNLM"/>
    </source>
</evidence>
<proteinExistence type="predicted"/>
<accession>A0AAV3YRS7</accession>
<reference evidence="2 3" key="1">
    <citation type="journal article" date="2021" name="Elife">
        <title>Chloroplast acquisition without the gene transfer in kleptoplastic sea slugs, Plakobranchus ocellatus.</title>
        <authorList>
            <person name="Maeda T."/>
            <person name="Takahashi S."/>
            <person name="Yoshida T."/>
            <person name="Shimamura S."/>
            <person name="Takaki Y."/>
            <person name="Nagai Y."/>
            <person name="Toyoda A."/>
            <person name="Suzuki Y."/>
            <person name="Arimoto A."/>
            <person name="Ishii H."/>
            <person name="Satoh N."/>
            <person name="Nishiyama T."/>
            <person name="Hasebe M."/>
            <person name="Maruyama T."/>
            <person name="Minagawa J."/>
            <person name="Obokata J."/>
            <person name="Shigenobu S."/>
        </authorList>
    </citation>
    <scope>NUCLEOTIDE SEQUENCE [LARGE SCALE GENOMIC DNA]</scope>
</reference>
<evidence type="ECO:0000313" key="2">
    <source>
        <dbReference type="EMBL" id="GFN86025.1"/>
    </source>
</evidence>
<keyword evidence="3" id="KW-1185">Reference proteome</keyword>
<gene>
    <name evidence="2" type="ORF">PoB_001253100</name>
</gene>
<sequence>MSMETPTSNFYNMSQLHCVHNETKFASYKSVHRERAPNLILRHRNSDRPASANFEAIVLAIEPPSPQELQESNDKLNFVRQSELQRKQ</sequence>
<feature type="region of interest" description="Disordered" evidence="1">
    <location>
        <begin position="65"/>
        <end position="88"/>
    </location>
</feature>
<dbReference type="Proteomes" id="UP000735302">
    <property type="component" value="Unassembled WGS sequence"/>
</dbReference>
<name>A0AAV3YRS7_9GAST</name>
<dbReference type="AlphaFoldDB" id="A0AAV3YRS7"/>
<comment type="caution">
    <text evidence="2">The sequence shown here is derived from an EMBL/GenBank/DDBJ whole genome shotgun (WGS) entry which is preliminary data.</text>
</comment>